<dbReference type="InterPro" id="IPR013517">
    <property type="entry name" value="FG-GAP"/>
</dbReference>
<feature type="compositionally biased region" description="Basic and acidic residues" evidence="2">
    <location>
        <begin position="305"/>
        <end position="322"/>
    </location>
</feature>
<feature type="region of interest" description="Disordered" evidence="2">
    <location>
        <begin position="22"/>
        <end position="65"/>
    </location>
</feature>
<evidence type="ECO:0000256" key="3">
    <source>
        <dbReference type="SAM" id="SignalP"/>
    </source>
</evidence>
<dbReference type="InterPro" id="IPR024881">
    <property type="entry name" value="Tip"/>
</dbReference>
<dbReference type="SUPFAM" id="SSF69318">
    <property type="entry name" value="Integrin alpha N-terminal domain"/>
    <property type="match status" value="1"/>
</dbReference>
<proteinExistence type="predicted"/>
<evidence type="ECO:0000256" key="1">
    <source>
        <dbReference type="ARBA" id="ARBA00022729"/>
    </source>
</evidence>
<accession>A0AB39MJH8</accession>
<dbReference type="Pfam" id="PF01839">
    <property type="entry name" value="FG-GAP"/>
    <property type="match status" value="1"/>
</dbReference>
<dbReference type="InterPro" id="IPR028994">
    <property type="entry name" value="Integrin_alpha_N"/>
</dbReference>
<reference evidence="4" key="1">
    <citation type="submission" date="2024-07" db="EMBL/GenBank/DDBJ databases">
        <authorList>
            <person name="Yu S.T."/>
        </authorList>
    </citation>
    <scope>NUCLEOTIDE SEQUENCE</scope>
    <source>
        <strain evidence="4">R08</strain>
    </source>
</reference>
<name>A0AB39MJH8_9ACTN</name>
<dbReference type="AlphaFoldDB" id="A0AB39MJH8"/>
<dbReference type="Gene3D" id="2.130.10.130">
    <property type="entry name" value="Integrin alpha, N-terminal"/>
    <property type="match status" value="2"/>
</dbReference>
<feature type="signal peptide" evidence="3">
    <location>
        <begin position="1"/>
        <end position="20"/>
    </location>
</feature>
<feature type="region of interest" description="Disordered" evidence="2">
    <location>
        <begin position="287"/>
        <end position="333"/>
    </location>
</feature>
<dbReference type="PANTHER" id="PTHR13412">
    <property type="entry name" value="T-CELL IMMUNOMODULATORY PROTEIN HOMOLOG"/>
    <property type="match status" value="1"/>
</dbReference>
<keyword evidence="1 3" id="KW-0732">Signal</keyword>
<organism evidence="4">
    <name type="scientific">Streptomyces sp. R08</name>
    <dbReference type="NCBI Taxonomy" id="3238624"/>
    <lineage>
        <taxon>Bacteria</taxon>
        <taxon>Bacillati</taxon>
        <taxon>Actinomycetota</taxon>
        <taxon>Actinomycetes</taxon>
        <taxon>Kitasatosporales</taxon>
        <taxon>Streptomycetaceae</taxon>
        <taxon>Streptomyces</taxon>
    </lineage>
</organism>
<protein>
    <submittedName>
        <fullName evidence="4">FG-GAP repeat domain-containing protein</fullName>
    </submittedName>
</protein>
<feature type="compositionally biased region" description="Polar residues" evidence="2">
    <location>
        <begin position="25"/>
        <end position="34"/>
    </location>
</feature>
<sequence length="479" mass="49234">MKPRIAVVTLAVCTALAPLAGCGSGTSARGSSPSPGEPSTAGASRTPAPGKGSEDPDDINGDGHRDLVVPIIVGGGEGATDERVGVVYGSAKGLDPSTRTVYGRDDLGLPAPGRQLQSPKGSLSATDLTTADLDGDGFPDFVTTVQGAMTSDNNVTAPRTLPYITWGGPGGPTAKTAATPVQLSQSATKLGVESVVRGDFDGDGHHDLAGFAYNQSSLVVMYGPFSRSGTPARTDTSLPWSDGDLTADAIDPSGTPRATSLLMHAVSDGEQSGNTLYTARKGAQLSAHGQDLRSGNAHAFGDFDGDGRRDVAVGDDGSRNDEPGYETESTDVDGSLAVYPGAGDSPVTYRLPEAPKSARTQYGPGGYVSADPDGDGRDGILIATYEGATLIDGTRRTTVLREGPAAEDGTKIPAKWRHARPAGAADFDGNGTDELVLNWGADAKFGTYGERPTRWWITAGTTPANKATFTTTDFAPRSS</sequence>
<dbReference type="EMBL" id="CP163431">
    <property type="protein sequence ID" value="XDQ06540.1"/>
    <property type="molecule type" value="Genomic_DNA"/>
</dbReference>
<evidence type="ECO:0000313" key="4">
    <source>
        <dbReference type="EMBL" id="XDQ06540.1"/>
    </source>
</evidence>
<gene>
    <name evidence="4" type="ORF">AB5J58_42995</name>
</gene>
<dbReference type="RefSeq" id="WP_369191459.1">
    <property type="nucleotide sequence ID" value="NZ_CP163431.1"/>
</dbReference>
<dbReference type="PANTHER" id="PTHR13412:SF0">
    <property type="entry name" value="T-CELL IMMUNOMODULATORY PROTEIN"/>
    <property type="match status" value="1"/>
</dbReference>
<evidence type="ECO:0000256" key="2">
    <source>
        <dbReference type="SAM" id="MobiDB-lite"/>
    </source>
</evidence>
<feature type="chain" id="PRO_5044345137" evidence="3">
    <location>
        <begin position="21"/>
        <end position="479"/>
    </location>
</feature>